<dbReference type="AlphaFoldDB" id="A0A8H5B276"/>
<gene>
    <name evidence="1" type="ORF">D9619_006985</name>
</gene>
<proteinExistence type="predicted"/>
<name>A0A8H5B276_9AGAR</name>
<protein>
    <submittedName>
        <fullName evidence="1">Uncharacterized protein</fullName>
    </submittedName>
</protein>
<evidence type="ECO:0000313" key="1">
    <source>
        <dbReference type="EMBL" id="KAF5314986.1"/>
    </source>
</evidence>
<comment type="caution">
    <text evidence="1">The sequence shown here is derived from an EMBL/GenBank/DDBJ whole genome shotgun (WGS) entry which is preliminary data.</text>
</comment>
<dbReference type="EMBL" id="JAACJJ010000043">
    <property type="protein sequence ID" value="KAF5314986.1"/>
    <property type="molecule type" value="Genomic_DNA"/>
</dbReference>
<organism evidence="1 2">
    <name type="scientific">Psilocybe cf. subviscida</name>
    <dbReference type="NCBI Taxonomy" id="2480587"/>
    <lineage>
        <taxon>Eukaryota</taxon>
        <taxon>Fungi</taxon>
        <taxon>Dikarya</taxon>
        <taxon>Basidiomycota</taxon>
        <taxon>Agaricomycotina</taxon>
        <taxon>Agaricomycetes</taxon>
        <taxon>Agaricomycetidae</taxon>
        <taxon>Agaricales</taxon>
        <taxon>Agaricineae</taxon>
        <taxon>Strophariaceae</taxon>
        <taxon>Psilocybe</taxon>
    </lineage>
</organism>
<dbReference type="Proteomes" id="UP000567179">
    <property type="component" value="Unassembled WGS sequence"/>
</dbReference>
<reference evidence="1 2" key="1">
    <citation type="journal article" date="2020" name="ISME J.">
        <title>Uncovering the hidden diversity of litter-decomposition mechanisms in mushroom-forming fungi.</title>
        <authorList>
            <person name="Floudas D."/>
            <person name="Bentzer J."/>
            <person name="Ahren D."/>
            <person name="Johansson T."/>
            <person name="Persson P."/>
            <person name="Tunlid A."/>
        </authorList>
    </citation>
    <scope>NUCLEOTIDE SEQUENCE [LARGE SCALE GENOMIC DNA]</scope>
    <source>
        <strain evidence="1 2">CBS 101986</strain>
    </source>
</reference>
<accession>A0A8H5B276</accession>
<sequence>MATNNTAQTLPIFNKGAKVKLAPNTTVVGRLRAGDDLKTDLPDKAGDVTHTDAVGYVYTIHERETVPSSMTPGYGPGNPDPLGYCYHLKFHTNETRIVQTNTAKVKTSIAHANLRPNGSPAGSKAPRDRFTKNEFVMLTKAMPLQPMGAVSPKQYPAGQVVQIVSEATSSKDKAAGKSTPASLCKYEIVIVETHVYKDIYWKSKYPLNVNDLRAAN</sequence>
<keyword evidence="2" id="KW-1185">Reference proteome</keyword>
<evidence type="ECO:0000313" key="2">
    <source>
        <dbReference type="Proteomes" id="UP000567179"/>
    </source>
</evidence>